<accession>A0A9P8RSB9</accession>
<organism evidence="2 3">
    <name type="scientific">Trichoglossum hirsutum</name>
    <dbReference type="NCBI Taxonomy" id="265104"/>
    <lineage>
        <taxon>Eukaryota</taxon>
        <taxon>Fungi</taxon>
        <taxon>Dikarya</taxon>
        <taxon>Ascomycota</taxon>
        <taxon>Pezizomycotina</taxon>
        <taxon>Geoglossomycetes</taxon>
        <taxon>Geoglossales</taxon>
        <taxon>Geoglossaceae</taxon>
        <taxon>Trichoglossum</taxon>
    </lineage>
</organism>
<comment type="caution">
    <text evidence="2">The sequence shown here is derived from an EMBL/GenBank/DDBJ whole genome shotgun (WGS) entry which is preliminary data.</text>
</comment>
<feature type="region of interest" description="Disordered" evidence="1">
    <location>
        <begin position="154"/>
        <end position="174"/>
    </location>
</feature>
<dbReference type="GO" id="GO:0034080">
    <property type="term" value="P:CENP-A containing chromatin assembly"/>
    <property type="evidence" value="ECO:0007669"/>
    <property type="project" value="InterPro"/>
</dbReference>
<proteinExistence type="predicted"/>
<keyword evidence="3" id="KW-1185">Reference proteome</keyword>
<dbReference type="Proteomes" id="UP000750711">
    <property type="component" value="Unassembled WGS sequence"/>
</dbReference>
<protein>
    <submittedName>
        <fullName evidence="2">Uncharacterized protein</fullName>
    </submittedName>
</protein>
<dbReference type="AlphaFoldDB" id="A0A9P8RSB9"/>
<dbReference type="InterPro" id="IPR007902">
    <property type="entry name" value="Chl4/mis15/CENP-N"/>
</dbReference>
<evidence type="ECO:0000256" key="1">
    <source>
        <dbReference type="SAM" id="MobiDB-lite"/>
    </source>
</evidence>
<name>A0A9P8RSB9_9PEZI</name>
<evidence type="ECO:0000313" key="3">
    <source>
        <dbReference type="Proteomes" id="UP000750711"/>
    </source>
</evidence>
<dbReference type="Pfam" id="PF05238">
    <property type="entry name" value="CENP-N"/>
    <property type="match status" value="1"/>
</dbReference>
<dbReference type="Gene3D" id="3.10.20.720">
    <property type="match status" value="1"/>
</dbReference>
<dbReference type="EMBL" id="JAGHQM010000235">
    <property type="protein sequence ID" value="KAH0563214.1"/>
    <property type="molecule type" value="Genomic_DNA"/>
</dbReference>
<dbReference type="GO" id="GO:0007059">
    <property type="term" value="P:chromosome segregation"/>
    <property type="evidence" value="ECO:0007669"/>
    <property type="project" value="InterPro"/>
</dbReference>
<reference evidence="2" key="1">
    <citation type="submission" date="2021-03" db="EMBL/GenBank/DDBJ databases">
        <title>Comparative genomics and phylogenomic investigation of the class Geoglossomycetes provide insights into ecological specialization and systematics.</title>
        <authorList>
            <person name="Melie T."/>
            <person name="Pirro S."/>
            <person name="Miller A.N."/>
            <person name="Quandt A."/>
        </authorList>
    </citation>
    <scope>NUCLEOTIDE SEQUENCE</scope>
    <source>
        <strain evidence="2">CAQ_001_2017</strain>
    </source>
</reference>
<gene>
    <name evidence="2" type="ORF">GP486_002216</name>
</gene>
<sequence length="249" mass="27190">MAMAIPRAISRPHSRYTLSPTSLTARTLHALLFLRGPGRGNAAAGGWGIFIEGSVECNPLDFLAFKRISTEWLEEVNGDENSDAHGTAEDLNHRFSKRRKLIAKGRFGNSGIESDGKGIELLHIRMEDPFIGVPGTRSLPINIEDIADGILEGQESEGENEQQKDQPPVMWDSLFGPDAENQDLSMHQAWRPDVRLTFRGTHIFAGVRHLTDTGVIDGEKMPGWMTGEAGVSTGVVRNGVIRGHKGSGV</sequence>
<evidence type="ECO:0000313" key="2">
    <source>
        <dbReference type="EMBL" id="KAH0563214.1"/>
    </source>
</evidence>